<dbReference type="Proteomes" id="UP001057291">
    <property type="component" value="Unassembled WGS sequence"/>
</dbReference>
<dbReference type="EMBL" id="BOQE01000001">
    <property type="protein sequence ID" value="GIM45238.1"/>
    <property type="molecule type" value="Genomic_DNA"/>
</dbReference>
<name>A0AAV4LC60_9BACL</name>
<reference evidence="1" key="1">
    <citation type="journal article" date="2023" name="Int. J. Syst. Evol. Microbiol.">
        <title>Collibacillus ludicampi gen. nov., sp. nov., a new soil bacterium of the family Alicyclobacillaceae.</title>
        <authorList>
            <person name="Jojima T."/>
            <person name="Ioku Y."/>
            <person name="Fukuta Y."/>
            <person name="Shirasaka N."/>
            <person name="Matsumura Y."/>
            <person name="Mori M."/>
        </authorList>
    </citation>
    <scope>NUCLEOTIDE SEQUENCE</scope>
    <source>
        <strain evidence="1">TP075</strain>
    </source>
</reference>
<evidence type="ECO:0008006" key="3">
    <source>
        <dbReference type="Google" id="ProtNLM"/>
    </source>
</evidence>
<gene>
    <name evidence="1" type="ORF">DNHGIG_07870</name>
</gene>
<dbReference type="AlphaFoldDB" id="A0AAV4LC60"/>
<sequence length="125" mass="13674">MTINYENIMMALNVAMVGAVFVGTLRKNIEQQKASNEKPLNIVEEAKNAAETAVRYAEQLYKVDSTIDRKAIATQYAVNIIKALGFEITPRVAEIINGAIEAAVLLLPPTKKPENTQNNTVKAEG</sequence>
<keyword evidence="2" id="KW-1185">Reference proteome</keyword>
<proteinExistence type="predicted"/>
<comment type="caution">
    <text evidence="1">The sequence shown here is derived from an EMBL/GenBank/DDBJ whole genome shotgun (WGS) entry which is preliminary data.</text>
</comment>
<protein>
    <recommendedName>
        <fullName evidence="3">Phage holin</fullName>
    </recommendedName>
</protein>
<accession>A0AAV4LC60</accession>
<evidence type="ECO:0000313" key="2">
    <source>
        <dbReference type="Proteomes" id="UP001057291"/>
    </source>
</evidence>
<organism evidence="1 2">
    <name type="scientific">Collibacillus ludicampi</name>
    <dbReference type="NCBI Taxonomy" id="2771369"/>
    <lineage>
        <taxon>Bacteria</taxon>
        <taxon>Bacillati</taxon>
        <taxon>Bacillota</taxon>
        <taxon>Bacilli</taxon>
        <taxon>Bacillales</taxon>
        <taxon>Alicyclobacillaceae</taxon>
        <taxon>Collibacillus</taxon>
    </lineage>
</organism>
<dbReference type="RefSeq" id="WP_282198455.1">
    <property type="nucleotide sequence ID" value="NZ_BOQE01000001.1"/>
</dbReference>
<evidence type="ECO:0000313" key="1">
    <source>
        <dbReference type="EMBL" id="GIM45238.1"/>
    </source>
</evidence>